<gene>
    <name evidence="9" type="ORF">Pcinc_018927</name>
</gene>
<keyword evidence="5" id="KW-0560">Oxidoreductase</keyword>
<dbReference type="Gene3D" id="3.40.50.10860">
    <property type="entry name" value="Leucine Dehydrogenase, chain A, domain 1"/>
    <property type="match status" value="1"/>
</dbReference>
<dbReference type="InterPro" id="IPR046346">
    <property type="entry name" value="Aminoacid_DH-like_N_sf"/>
</dbReference>
<organism evidence="9 10">
    <name type="scientific">Petrolisthes cinctipes</name>
    <name type="common">Flat porcelain crab</name>
    <dbReference type="NCBI Taxonomy" id="88211"/>
    <lineage>
        <taxon>Eukaryota</taxon>
        <taxon>Metazoa</taxon>
        <taxon>Ecdysozoa</taxon>
        <taxon>Arthropoda</taxon>
        <taxon>Crustacea</taxon>
        <taxon>Multicrustacea</taxon>
        <taxon>Malacostraca</taxon>
        <taxon>Eumalacostraca</taxon>
        <taxon>Eucarida</taxon>
        <taxon>Decapoda</taxon>
        <taxon>Pleocyemata</taxon>
        <taxon>Anomura</taxon>
        <taxon>Galatheoidea</taxon>
        <taxon>Porcellanidae</taxon>
        <taxon>Petrolisthes</taxon>
    </lineage>
</organism>
<evidence type="ECO:0000256" key="6">
    <source>
        <dbReference type="ARBA" id="ARBA00023268"/>
    </source>
</evidence>
<comment type="subunit">
    <text evidence="1">Homodimer.</text>
</comment>
<dbReference type="AlphaFoldDB" id="A0AAE1FL70"/>
<evidence type="ECO:0000256" key="3">
    <source>
        <dbReference type="ARBA" id="ARBA00022563"/>
    </source>
</evidence>
<dbReference type="Proteomes" id="UP001286313">
    <property type="component" value="Unassembled WGS sequence"/>
</dbReference>
<dbReference type="InterPro" id="IPR000672">
    <property type="entry name" value="THF_DH/CycHdrlase"/>
</dbReference>
<evidence type="ECO:0000256" key="5">
    <source>
        <dbReference type="ARBA" id="ARBA00023002"/>
    </source>
</evidence>
<dbReference type="SUPFAM" id="SSF53223">
    <property type="entry name" value="Aminoacid dehydrogenase-like, N-terminal domain"/>
    <property type="match status" value="1"/>
</dbReference>
<protein>
    <recommendedName>
        <fullName evidence="2">methenyltetrahydrofolate cyclohydrolase</fullName>
        <ecNumber evidence="2">3.5.4.9</ecNumber>
    </recommendedName>
</protein>
<feature type="domain" description="Tetrahydrofolate dehydrogenase/cyclohydrolase catalytic" evidence="8">
    <location>
        <begin position="39"/>
        <end position="154"/>
    </location>
</feature>
<accession>A0AAE1FL70</accession>
<evidence type="ECO:0000313" key="10">
    <source>
        <dbReference type="Proteomes" id="UP001286313"/>
    </source>
</evidence>
<dbReference type="PRINTS" id="PR00085">
    <property type="entry name" value="THFDHDRGNASE"/>
</dbReference>
<name>A0AAE1FL70_PETCI</name>
<evidence type="ECO:0000313" key="9">
    <source>
        <dbReference type="EMBL" id="KAK3876267.1"/>
    </source>
</evidence>
<dbReference type="EMBL" id="JAWQEG010001847">
    <property type="protein sequence ID" value="KAK3876267.1"/>
    <property type="molecule type" value="Genomic_DNA"/>
</dbReference>
<dbReference type="GO" id="GO:0004488">
    <property type="term" value="F:methylenetetrahydrofolate dehydrogenase (NADP+) activity"/>
    <property type="evidence" value="ECO:0007669"/>
    <property type="project" value="InterPro"/>
</dbReference>
<dbReference type="EC" id="3.5.4.9" evidence="2"/>
<dbReference type="Pfam" id="PF00763">
    <property type="entry name" value="THF_DHG_CYH"/>
    <property type="match status" value="1"/>
</dbReference>
<keyword evidence="4" id="KW-0378">Hydrolase</keyword>
<keyword evidence="6" id="KW-0511">Multifunctional enzyme</keyword>
<comment type="catalytic activity">
    <reaction evidence="7">
        <text>(6R)-5,10-methenyltetrahydrofolate + H2O = (6R)-10-formyltetrahydrofolate + H(+)</text>
        <dbReference type="Rhea" id="RHEA:23700"/>
        <dbReference type="ChEBI" id="CHEBI:15377"/>
        <dbReference type="ChEBI" id="CHEBI:15378"/>
        <dbReference type="ChEBI" id="CHEBI:57455"/>
        <dbReference type="ChEBI" id="CHEBI:195366"/>
        <dbReference type="EC" id="3.5.4.9"/>
    </reaction>
</comment>
<evidence type="ECO:0000256" key="2">
    <source>
        <dbReference type="ARBA" id="ARBA00012776"/>
    </source>
</evidence>
<evidence type="ECO:0000256" key="7">
    <source>
        <dbReference type="ARBA" id="ARBA00036357"/>
    </source>
</evidence>
<dbReference type="PANTHER" id="PTHR48099">
    <property type="entry name" value="C-1-TETRAHYDROFOLATE SYNTHASE, CYTOPLASMIC-RELATED"/>
    <property type="match status" value="1"/>
</dbReference>
<dbReference type="PANTHER" id="PTHR48099:SF11">
    <property type="entry name" value="BIFUNCTIONAL METHYLENETETRAHYDROFOLATE DEHYDROGENASE_CYCLOHYDROLASE, MITOCHONDRIAL"/>
    <property type="match status" value="1"/>
</dbReference>
<evidence type="ECO:0000256" key="1">
    <source>
        <dbReference type="ARBA" id="ARBA00011738"/>
    </source>
</evidence>
<dbReference type="FunFam" id="3.40.50.10860:FF:000005">
    <property type="entry name" value="C-1-tetrahydrofolate synthase, cytoplasmic, putative"/>
    <property type="match status" value="1"/>
</dbReference>
<comment type="caution">
    <text evidence="9">The sequence shown here is derived from an EMBL/GenBank/DDBJ whole genome shotgun (WGS) entry which is preliminary data.</text>
</comment>
<proteinExistence type="predicted"/>
<keyword evidence="10" id="KW-1185">Reference proteome</keyword>
<dbReference type="GO" id="GO:0035999">
    <property type="term" value="P:tetrahydrofolate interconversion"/>
    <property type="evidence" value="ECO:0007669"/>
    <property type="project" value="TreeGrafter"/>
</dbReference>
<dbReference type="InterPro" id="IPR020630">
    <property type="entry name" value="THF_DH/CycHdrlase_cat_dom"/>
</dbReference>
<reference evidence="9" key="1">
    <citation type="submission" date="2023-10" db="EMBL/GenBank/DDBJ databases">
        <title>Genome assemblies of two species of porcelain crab, Petrolisthes cinctipes and Petrolisthes manimaculis (Anomura: Porcellanidae).</title>
        <authorList>
            <person name="Angst P."/>
        </authorList>
    </citation>
    <scope>NUCLEOTIDE SEQUENCE</scope>
    <source>
        <strain evidence="9">PB745_01</strain>
        <tissue evidence="9">Gill</tissue>
    </source>
</reference>
<dbReference type="GO" id="GO:0004477">
    <property type="term" value="F:methenyltetrahydrofolate cyclohydrolase activity"/>
    <property type="evidence" value="ECO:0007669"/>
    <property type="project" value="UniProtKB-EC"/>
</dbReference>
<evidence type="ECO:0000256" key="4">
    <source>
        <dbReference type="ARBA" id="ARBA00022801"/>
    </source>
</evidence>
<keyword evidence="3" id="KW-0554">One-carbon metabolism</keyword>
<dbReference type="GO" id="GO:0005829">
    <property type="term" value="C:cytosol"/>
    <property type="evidence" value="ECO:0007669"/>
    <property type="project" value="TreeGrafter"/>
</dbReference>
<sequence>MFVGRCVLLGLVTCGRHKPLNTSLRCLHFTQTRCRAQLLDGKKVAGDIYQELSSEVTGMVSEGRRAPHLVLVRVGGDPASGSYVKNKTRAADKIGIQSTVHHLPADTSQSTLLSLVNQLNIDPDVDGILVQLPLPGHVEEKLVCNAVIPEKDVDGFHVLNIGKD</sequence>
<evidence type="ECO:0000259" key="8">
    <source>
        <dbReference type="Pfam" id="PF00763"/>
    </source>
</evidence>